<keyword evidence="1" id="KW-1133">Transmembrane helix</keyword>
<keyword evidence="1" id="KW-0812">Transmembrane</keyword>
<keyword evidence="1" id="KW-0472">Membrane</keyword>
<name>A0A5E4PKK3_9NEOP</name>
<evidence type="ECO:0000256" key="1">
    <source>
        <dbReference type="SAM" id="Phobius"/>
    </source>
</evidence>
<dbReference type="Proteomes" id="UP000324832">
    <property type="component" value="Unassembled WGS sequence"/>
</dbReference>
<dbReference type="PANTHER" id="PTHR34717">
    <property type="entry name" value="EG:BACR7A4.20 PROTEIN"/>
    <property type="match status" value="1"/>
</dbReference>
<dbReference type="PANTHER" id="PTHR34717:SF1">
    <property type="entry name" value="EG:BACR7A4.20 PROTEIN"/>
    <property type="match status" value="1"/>
</dbReference>
<sequence>MLPYLVSMIMIILCSVLLFKYCFSRKKPLIFGIYQQRNATFLFKFVTMYVILKIRKLKVYLKRLLAAESGSGKDGVIHVQEHDACLEKLYDLGGNEKAVDGVYFNGMSKSGDAVICGIARRPQRHCDAFLYLKISGEDIFLTPSLPDTYLKKCSDDHEGHSVQGLSATNFMPMRTWKLLYNGEMNSKSQPDLIFKVEANITWSAIWAPFEYDTQMSARSVANDMARETWSAEYFQLLKKFHQTHYEQMGYLKGTVSVDTKKLYEINMPCIRDRSFGPLREWRNFHRYVYHFIFLNNDDFIAVGTVSQPCVLSHLTIGYYCRKIDQSVKAIDSSDFQLYQHGENGNPPKDYGFIFSIGHQSYAVKVQAYDEVSFFIGKEREAKFYERWSNIEVNDIKGRACVEWHYNNVVPK</sequence>
<reference evidence="2 3" key="1">
    <citation type="submission" date="2017-07" db="EMBL/GenBank/DDBJ databases">
        <authorList>
            <person name="Talla V."/>
            <person name="Backstrom N."/>
        </authorList>
    </citation>
    <scope>NUCLEOTIDE SEQUENCE [LARGE SCALE GENOMIC DNA]</scope>
</reference>
<dbReference type="AlphaFoldDB" id="A0A5E4PKK3"/>
<accession>A0A5E4PKK3</accession>
<protein>
    <submittedName>
        <fullName evidence="2">Uncharacterized protein</fullName>
    </submittedName>
</protein>
<organism evidence="2 3">
    <name type="scientific">Leptidea sinapis</name>
    <dbReference type="NCBI Taxonomy" id="189913"/>
    <lineage>
        <taxon>Eukaryota</taxon>
        <taxon>Metazoa</taxon>
        <taxon>Ecdysozoa</taxon>
        <taxon>Arthropoda</taxon>
        <taxon>Hexapoda</taxon>
        <taxon>Insecta</taxon>
        <taxon>Pterygota</taxon>
        <taxon>Neoptera</taxon>
        <taxon>Endopterygota</taxon>
        <taxon>Lepidoptera</taxon>
        <taxon>Glossata</taxon>
        <taxon>Ditrysia</taxon>
        <taxon>Papilionoidea</taxon>
        <taxon>Pieridae</taxon>
        <taxon>Dismorphiinae</taxon>
        <taxon>Leptidea</taxon>
    </lineage>
</organism>
<feature type="transmembrane region" description="Helical" evidence="1">
    <location>
        <begin position="6"/>
        <end position="23"/>
    </location>
</feature>
<evidence type="ECO:0000313" key="3">
    <source>
        <dbReference type="Proteomes" id="UP000324832"/>
    </source>
</evidence>
<evidence type="ECO:0000313" key="2">
    <source>
        <dbReference type="EMBL" id="VVC86481.1"/>
    </source>
</evidence>
<keyword evidence="3" id="KW-1185">Reference proteome</keyword>
<dbReference type="EMBL" id="FZQP02000003">
    <property type="protein sequence ID" value="VVC86481.1"/>
    <property type="molecule type" value="Genomic_DNA"/>
</dbReference>
<proteinExistence type="predicted"/>
<gene>
    <name evidence="2" type="ORF">LSINAPIS_LOCUS293</name>
</gene>